<comment type="caution">
    <text evidence="1">The sequence shown here is derived from an EMBL/GenBank/DDBJ whole genome shotgun (WGS) entry which is preliminary data.</text>
</comment>
<dbReference type="PROSITE" id="PS51257">
    <property type="entry name" value="PROKAR_LIPOPROTEIN"/>
    <property type="match status" value="1"/>
</dbReference>
<evidence type="ECO:0000313" key="1">
    <source>
        <dbReference type="EMBL" id="MBE1875995.1"/>
    </source>
</evidence>
<dbReference type="RefSeq" id="WP_192862567.1">
    <property type="nucleotide sequence ID" value="NZ_JADAQT010000076.1"/>
</dbReference>
<proteinExistence type="predicted"/>
<evidence type="ECO:0008006" key="3">
    <source>
        <dbReference type="Google" id="ProtNLM"/>
    </source>
</evidence>
<dbReference type="EMBL" id="JADAQT010000076">
    <property type="protein sequence ID" value="MBE1875995.1"/>
    <property type="molecule type" value="Genomic_DNA"/>
</dbReference>
<keyword evidence="2" id="KW-1185">Reference proteome</keyword>
<name>A0ABR9MXZ9_9MICO</name>
<organism evidence="1 2">
    <name type="scientific">Myceligenerans pegani</name>
    <dbReference type="NCBI Taxonomy" id="2776917"/>
    <lineage>
        <taxon>Bacteria</taxon>
        <taxon>Bacillati</taxon>
        <taxon>Actinomycetota</taxon>
        <taxon>Actinomycetes</taxon>
        <taxon>Micrococcales</taxon>
        <taxon>Promicromonosporaceae</taxon>
        <taxon>Myceligenerans</taxon>
    </lineage>
</organism>
<reference evidence="1 2" key="1">
    <citation type="submission" date="2020-10" db="EMBL/GenBank/DDBJ databases">
        <title>Myceligenerans pegani sp. nov., an endophytic actinomycete isolated from Peganum harmala L. in Xinjiang, China.</title>
        <authorList>
            <person name="Xin L."/>
        </authorList>
    </citation>
    <scope>NUCLEOTIDE SEQUENCE [LARGE SCALE GENOMIC DNA]</scope>
    <source>
        <strain evidence="1 2">TRM65318</strain>
    </source>
</reference>
<evidence type="ECO:0000313" key="2">
    <source>
        <dbReference type="Proteomes" id="UP000625527"/>
    </source>
</evidence>
<gene>
    <name evidence="1" type="ORF">IHE71_09775</name>
</gene>
<sequence>MHKEIRKVVKEAEKLGFTIKRLDGHTWGWIVCSCGKHTQVFSTGKNPEGGARLIKAWIDKHKEHV</sequence>
<dbReference type="Proteomes" id="UP000625527">
    <property type="component" value="Unassembled WGS sequence"/>
</dbReference>
<protein>
    <recommendedName>
        <fullName evidence="3">HicA-like toxin</fullName>
    </recommendedName>
</protein>
<accession>A0ABR9MXZ9</accession>